<protein>
    <submittedName>
        <fullName evidence="3">DUF2088 domain-containing protein</fullName>
    </submittedName>
</protein>
<dbReference type="Proteomes" id="UP000271162">
    <property type="component" value="Unassembled WGS sequence"/>
</dbReference>
<reference evidence="1 2" key="2">
    <citation type="submission" date="2018-11" db="EMBL/GenBank/DDBJ databases">
        <authorList>
            <consortium name="Pathogen Informatics"/>
        </authorList>
    </citation>
    <scope>NUCLEOTIDE SEQUENCE [LARGE SCALE GENOMIC DNA]</scope>
</reference>
<keyword evidence="2" id="KW-1185">Reference proteome</keyword>
<proteinExistence type="predicted"/>
<name>A0A0N4XSY4_NIPBR</name>
<organism evidence="3">
    <name type="scientific">Nippostrongylus brasiliensis</name>
    <name type="common">Rat hookworm</name>
    <dbReference type="NCBI Taxonomy" id="27835"/>
    <lineage>
        <taxon>Eukaryota</taxon>
        <taxon>Metazoa</taxon>
        <taxon>Ecdysozoa</taxon>
        <taxon>Nematoda</taxon>
        <taxon>Chromadorea</taxon>
        <taxon>Rhabditida</taxon>
        <taxon>Rhabditina</taxon>
        <taxon>Rhabditomorpha</taxon>
        <taxon>Strongyloidea</taxon>
        <taxon>Heligmosomidae</taxon>
        <taxon>Nippostrongylus</taxon>
    </lineage>
</organism>
<reference evidence="3" key="1">
    <citation type="submission" date="2017-02" db="UniProtKB">
        <authorList>
            <consortium name="WormBaseParasite"/>
        </authorList>
    </citation>
    <scope>IDENTIFICATION</scope>
</reference>
<evidence type="ECO:0000313" key="3">
    <source>
        <dbReference type="WBParaSite" id="NBR_0000564701-mRNA-1"/>
    </source>
</evidence>
<gene>
    <name evidence="1" type="ORF">NBR_LOCUS5648</name>
</gene>
<evidence type="ECO:0000313" key="1">
    <source>
        <dbReference type="EMBL" id="VDL69237.1"/>
    </source>
</evidence>
<dbReference type="WBParaSite" id="NBR_0000564701-mRNA-1">
    <property type="protein sequence ID" value="NBR_0000564701-mRNA-1"/>
    <property type="gene ID" value="NBR_0000564701"/>
</dbReference>
<evidence type="ECO:0000313" key="2">
    <source>
        <dbReference type="Proteomes" id="UP000271162"/>
    </source>
</evidence>
<accession>A0A0N4XSY4</accession>
<dbReference type="AlphaFoldDB" id="A0A0N4XSY4"/>
<dbReference type="EMBL" id="UYSL01019752">
    <property type="protein sequence ID" value="VDL69237.1"/>
    <property type="molecule type" value="Genomic_DNA"/>
</dbReference>
<sequence length="73" mass="8161">MRFYDGRLTAAVGDGTPRDADVETDDLMKVIRSSVSTMVEASNLFELITLADPMIYHGRFNVPEAQSRKLMIP</sequence>